<feature type="compositionally biased region" description="Basic and acidic residues" evidence="1">
    <location>
        <begin position="401"/>
        <end position="415"/>
    </location>
</feature>
<keyword evidence="5" id="KW-1185">Reference proteome</keyword>
<dbReference type="Proteomes" id="UP000215914">
    <property type="component" value="Chromosome 5"/>
</dbReference>
<dbReference type="CDD" id="cd02244">
    <property type="entry name" value="cupin_7S_vicilin-like_N"/>
    <property type="match status" value="2"/>
</dbReference>
<feature type="domain" description="Cupin type-1" evidence="3">
    <location>
        <begin position="422"/>
        <end position="584"/>
    </location>
</feature>
<feature type="region of interest" description="Disordered" evidence="1">
    <location>
        <begin position="401"/>
        <end position="427"/>
    </location>
</feature>
<organism evidence="4 5">
    <name type="scientific">Helianthus annuus</name>
    <name type="common">Common sunflower</name>
    <dbReference type="NCBI Taxonomy" id="4232"/>
    <lineage>
        <taxon>Eukaryota</taxon>
        <taxon>Viridiplantae</taxon>
        <taxon>Streptophyta</taxon>
        <taxon>Embryophyta</taxon>
        <taxon>Tracheophyta</taxon>
        <taxon>Spermatophyta</taxon>
        <taxon>Magnoliopsida</taxon>
        <taxon>eudicotyledons</taxon>
        <taxon>Gunneridae</taxon>
        <taxon>Pentapetalae</taxon>
        <taxon>asterids</taxon>
        <taxon>campanulids</taxon>
        <taxon>Asterales</taxon>
        <taxon>Asteraceae</taxon>
        <taxon>Asteroideae</taxon>
        <taxon>Heliantheae alliance</taxon>
        <taxon>Heliantheae</taxon>
        <taxon>Helianthus</taxon>
    </lineage>
</organism>
<gene>
    <name evidence="4" type="ORF">HannXRQ_Chr05g0154401</name>
</gene>
<evidence type="ECO:0000313" key="4">
    <source>
        <dbReference type="EMBL" id="OTG26054.1"/>
    </source>
</evidence>
<evidence type="ECO:0000256" key="2">
    <source>
        <dbReference type="SAM" id="SignalP"/>
    </source>
</evidence>
<feature type="domain" description="Cupin type-1" evidence="3">
    <location>
        <begin position="894"/>
        <end position="1058"/>
    </location>
</feature>
<dbReference type="InterPro" id="IPR014710">
    <property type="entry name" value="RmlC-like_jellyroll"/>
</dbReference>
<feature type="signal peptide" evidence="2">
    <location>
        <begin position="1"/>
        <end position="22"/>
    </location>
</feature>
<dbReference type="SMART" id="SM00835">
    <property type="entry name" value="Cupin_1"/>
    <property type="match status" value="4"/>
</dbReference>
<protein>
    <submittedName>
        <fullName evidence="4">Putative rmlC-like jelly roll fold protein</fullName>
    </submittedName>
</protein>
<dbReference type="InterPro" id="IPR050253">
    <property type="entry name" value="Seed_Storage-Functional"/>
</dbReference>
<dbReference type="EMBL" id="CM007894">
    <property type="protein sequence ID" value="OTG26054.1"/>
    <property type="molecule type" value="Genomic_DNA"/>
</dbReference>
<dbReference type="STRING" id="4232.A0A251USH7"/>
<feature type="compositionally biased region" description="Basic and acidic residues" evidence="1">
    <location>
        <begin position="188"/>
        <end position="210"/>
    </location>
</feature>
<proteinExistence type="predicted"/>
<dbReference type="PANTHER" id="PTHR31189">
    <property type="entry name" value="OS03G0336100 PROTEIN-RELATED"/>
    <property type="match status" value="1"/>
</dbReference>
<reference evidence="5" key="1">
    <citation type="journal article" date="2017" name="Nature">
        <title>The sunflower genome provides insights into oil metabolism, flowering and Asterid evolution.</title>
        <authorList>
            <person name="Badouin H."/>
            <person name="Gouzy J."/>
            <person name="Grassa C.J."/>
            <person name="Murat F."/>
            <person name="Staton S.E."/>
            <person name="Cottret L."/>
            <person name="Lelandais-Briere C."/>
            <person name="Owens G.L."/>
            <person name="Carrere S."/>
            <person name="Mayjonade B."/>
            <person name="Legrand L."/>
            <person name="Gill N."/>
            <person name="Kane N.C."/>
            <person name="Bowers J.E."/>
            <person name="Hubner S."/>
            <person name="Bellec A."/>
            <person name="Berard A."/>
            <person name="Berges H."/>
            <person name="Blanchet N."/>
            <person name="Boniface M.C."/>
            <person name="Brunel D."/>
            <person name="Catrice O."/>
            <person name="Chaidir N."/>
            <person name="Claudel C."/>
            <person name="Donnadieu C."/>
            <person name="Faraut T."/>
            <person name="Fievet G."/>
            <person name="Helmstetter N."/>
            <person name="King M."/>
            <person name="Knapp S.J."/>
            <person name="Lai Z."/>
            <person name="Le Paslier M.C."/>
            <person name="Lippi Y."/>
            <person name="Lorenzon L."/>
            <person name="Mandel J.R."/>
            <person name="Marage G."/>
            <person name="Marchand G."/>
            <person name="Marquand E."/>
            <person name="Bret-Mestries E."/>
            <person name="Morien E."/>
            <person name="Nambeesan S."/>
            <person name="Nguyen T."/>
            <person name="Pegot-Espagnet P."/>
            <person name="Pouilly N."/>
            <person name="Raftis F."/>
            <person name="Sallet E."/>
            <person name="Schiex T."/>
            <person name="Thomas J."/>
            <person name="Vandecasteele C."/>
            <person name="Vares D."/>
            <person name="Vear F."/>
            <person name="Vautrin S."/>
            <person name="Crespi M."/>
            <person name="Mangin B."/>
            <person name="Burke J.M."/>
            <person name="Salse J."/>
            <person name="Munos S."/>
            <person name="Vincourt P."/>
            <person name="Rieseberg L.H."/>
            <person name="Langlade N.B."/>
        </authorList>
    </citation>
    <scope>NUCLEOTIDE SEQUENCE [LARGE SCALE GENOMIC DNA]</scope>
    <source>
        <strain evidence="5">cv. SF193</strain>
    </source>
</reference>
<feature type="chain" id="PRO_5013327156" evidence="2">
    <location>
        <begin position="23"/>
        <end position="1081"/>
    </location>
</feature>
<dbReference type="InParanoid" id="A0A251USH7"/>
<feature type="domain" description="Cupin type-1" evidence="3">
    <location>
        <begin position="696"/>
        <end position="849"/>
    </location>
</feature>
<dbReference type="CDD" id="cd02245">
    <property type="entry name" value="cupin_7S_vicilin-like_C"/>
    <property type="match status" value="2"/>
</dbReference>
<dbReference type="InterPro" id="IPR006045">
    <property type="entry name" value="Cupin_1"/>
</dbReference>
<keyword evidence="2" id="KW-0732">Signal</keyword>
<dbReference type="InterPro" id="IPR011051">
    <property type="entry name" value="RmlC_Cupin_sf"/>
</dbReference>
<feature type="region of interest" description="Disordered" evidence="1">
    <location>
        <begin position="657"/>
        <end position="686"/>
    </location>
</feature>
<feature type="region of interest" description="Disordered" evidence="1">
    <location>
        <begin position="188"/>
        <end position="215"/>
    </location>
</feature>
<evidence type="ECO:0000259" key="3">
    <source>
        <dbReference type="SMART" id="SM00835"/>
    </source>
</evidence>
<accession>A0A251USH7</accession>
<dbReference type="PANTHER" id="PTHR31189:SF13">
    <property type="entry name" value="CUPINCIN"/>
    <property type="match status" value="1"/>
</dbReference>
<dbReference type="OMA" id="DENEWFP"/>
<feature type="domain" description="Cupin type-1" evidence="3">
    <location>
        <begin position="223"/>
        <end position="376"/>
    </location>
</feature>
<dbReference type="SUPFAM" id="SSF51182">
    <property type="entry name" value="RmlC-like cupins"/>
    <property type="match status" value="2"/>
</dbReference>
<dbReference type="Gene3D" id="2.60.120.10">
    <property type="entry name" value="Jelly Rolls"/>
    <property type="match status" value="4"/>
</dbReference>
<feature type="compositionally biased region" description="Basic and acidic residues" evidence="1">
    <location>
        <begin position="657"/>
        <end position="668"/>
    </location>
</feature>
<evidence type="ECO:0000256" key="1">
    <source>
        <dbReference type="SAM" id="MobiDB-lite"/>
    </source>
</evidence>
<name>A0A251USH7_HELAN</name>
<dbReference type="AlphaFoldDB" id="A0A251USH7"/>
<sequence>MEVKGKICFVFMLFVAILLVSATLSLGSGELGSKYGPSSTEPGSDYYACKLKCVKMSGGVDEKLKCRNECEEKQMQKEREKGSGFGSGETDPDYRGCKAECEKIPGAVESERLRCKKGCEDYHDEKQKRERGGGQGRGGGGQYDIVFAEETQGLRKMVGECHQSCQGSQGEQQHPQCFQSCIQKRLQEQGRRQTGDTRRPETTPRTDKPYRQQSNNPYVFEDHHFTARLETEHGNLRVLQKFTDRSELFNGIEKYRAAFLEAEPQTFVVPNHWDADVLAFVANGQGTITLIEGDSRQSHNIKRGDLFHVPAGITAYLINTDNNERLVLAKILHSVSVPGDLQLFSVGGGDAESSYYNAFSIEVLEAAFGVDRESAHKMVGQQKLQQGMFKKVTEEQVRSLSGDDKSRGWPFGDRKGKGRGTHSIYKNEPSVANENGILHEVDSKDFPDLRDINVAFSLFNITQGSMAGPFYNTKATMVLMVSNGGGRFEMACPHLAEQGTRGGQINPRYEQVSSELRRGTVVVIPAGHPVVIEASNEQNLEVIGFGLNSDENEWFPLTGRDNILSQWEDEALELTFGFPASELQSVIQKQNKKLFFKAPERSGPTLLISATITLGSSESNQEMMICKMKCEQTIGIDQEDEKPRCIKSCEKYHKEKGKWEREGDRGQRGDTSGSERGWGNDRQQRYSDNPYVFEDQHFTARLETEQGNVRVLQKFSDRSELFNGIEKYRASFLEAEPQTFIVPNYRDAEALIFVANGQGTITLIERDSRQSHNIKRGDLFHVPAGITVYLTNTDNNERLVLANILHSVSVPGDLQIFSVGGGDPESSFFNAFSHEVIEAAFNVDRESAQKLIGQQKQQQDIFKKATKEQIRSLAGEDKGRLWPFGDRKETSRHTSIYKNKPSVANENGILHEVDSKDFPDLQDINVAVSFFNITRGSMAGPFYNTKATQVLMILNGVGRFEMACPHLSEQTTRTHTGEINPRYEQVSSELRHGTVVVIPVGHPVVIEASGEQNLEVIGFGLNSDENEWFPLAGRENVLSRWEDEALELTFGFPAQEVKRVIQKQNQKLFFKGPARRGRASG</sequence>
<dbReference type="Pfam" id="PF00190">
    <property type="entry name" value="Cupin_1"/>
    <property type="match status" value="4"/>
</dbReference>
<evidence type="ECO:0000313" key="5">
    <source>
        <dbReference type="Proteomes" id="UP000215914"/>
    </source>
</evidence>